<evidence type="ECO:0000259" key="6">
    <source>
        <dbReference type="PROSITE" id="PS50238"/>
    </source>
</evidence>
<dbReference type="Proteomes" id="UP001652642">
    <property type="component" value="Chromosome 1"/>
</dbReference>
<dbReference type="InterPro" id="IPR000198">
    <property type="entry name" value="RhoGAP_dom"/>
</dbReference>
<dbReference type="GO" id="GO:0007283">
    <property type="term" value="P:spermatogenesis"/>
    <property type="evidence" value="ECO:0007669"/>
    <property type="project" value="UniProtKB-KW"/>
</dbReference>
<dbReference type="GO" id="GO:0097149">
    <property type="term" value="C:centralspindlin complex"/>
    <property type="evidence" value="ECO:0007669"/>
    <property type="project" value="TreeGrafter"/>
</dbReference>
<dbReference type="KEGG" id="pvt:110078203"/>
<dbReference type="GO" id="GO:0032154">
    <property type="term" value="C:cleavage furrow"/>
    <property type="evidence" value="ECO:0007669"/>
    <property type="project" value="TreeGrafter"/>
</dbReference>
<dbReference type="PROSITE" id="PS50081">
    <property type="entry name" value="ZF_DAG_PE_2"/>
    <property type="match status" value="1"/>
</dbReference>
<dbReference type="GO" id="GO:0030496">
    <property type="term" value="C:midbody"/>
    <property type="evidence" value="ECO:0007669"/>
    <property type="project" value="TreeGrafter"/>
</dbReference>
<dbReference type="GO" id="GO:0005634">
    <property type="term" value="C:nucleus"/>
    <property type="evidence" value="ECO:0007669"/>
    <property type="project" value="TreeGrafter"/>
</dbReference>
<evidence type="ECO:0000313" key="7">
    <source>
        <dbReference type="Proteomes" id="UP001652642"/>
    </source>
</evidence>
<feature type="coiled-coil region" evidence="3">
    <location>
        <begin position="141"/>
        <end position="168"/>
    </location>
</feature>
<evidence type="ECO:0000256" key="3">
    <source>
        <dbReference type="SAM" id="Coils"/>
    </source>
</evidence>
<feature type="region of interest" description="Disordered" evidence="4">
    <location>
        <begin position="266"/>
        <end position="296"/>
    </location>
</feature>
<dbReference type="AlphaFoldDB" id="A0A6J0THG8"/>
<dbReference type="GO" id="GO:0051233">
    <property type="term" value="C:spindle midzone"/>
    <property type="evidence" value="ECO:0007669"/>
    <property type="project" value="TreeGrafter"/>
</dbReference>
<keyword evidence="2" id="KW-0862">Zinc</keyword>
<accession>A0A6J0THG8</accession>
<gene>
    <name evidence="8" type="primary">LOC110078203</name>
</gene>
<dbReference type="PANTHER" id="PTHR46199">
    <property type="entry name" value="RAC GTPASE-ACTIVATING PROTEIN 1"/>
    <property type="match status" value="1"/>
</dbReference>
<dbReference type="CDD" id="cd04382">
    <property type="entry name" value="RhoGAP_MgcRacGAP"/>
    <property type="match status" value="1"/>
</dbReference>
<dbReference type="InParanoid" id="A0A6J0THG8"/>
<dbReference type="SUPFAM" id="SSF57889">
    <property type="entry name" value="Cysteine-rich domain"/>
    <property type="match status" value="1"/>
</dbReference>
<dbReference type="RefSeq" id="XP_020647742.2">
    <property type="nucleotide sequence ID" value="XM_020792083.2"/>
</dbReference>
<keyword evidence="3" id="KW-0175">Coiled coil</keyword>
<dbReference type="Pfam" id="PF00130">
    <property type="entry name" value="C1_1"/>
    <property type="match status" value="1"/>
</dbReference>
<dbReference type="PANTHER" id="PTHR46199:SF4">
    <property type="entry name" value="RAC GTPASE-ACTIVATING PROTEIN 1"/>
    <property type="match status" value="1"/>
</dbReference>
<dbReference type="Pfam" id="PF00620">
    <property type="entry name" value="RhoGAP"/>
    <property type="match status" value="1"/>
</dbReference>
<keyword evidence="1" id="KW-0479">Metal-binding</keyword>
<evidence type="ECO:0000259" key="5">
    <source>
        <dbReference type="PROSITE" id="PS50081"/>
    </source>
</evidence>
<feature type="compositionally biased region" description="Polar residues" evidence="4">
    <location>
        <begin position="268"/>
        <end position="278"/>
    </location>
</feature>
<dbReference type="GO" id="GO:0007266">
    <property type="term" value="P:Rho protein signal transduction"/>
    <property type="evidence" value="ECO:0007669"/>
    <property type="project" value="TreeGrafter"/>
</dbReference>
<dbReference type="PROSITE" id="PS00479">
    <property type="entry name" value="ZF_DAG_PE_1"/>
    <property type="match status" value="1"/>
</dbReference>
<protein>
    <submittedName>
        <fullName evidence="8">Rac GTPase-activating protein 1-like isoform X1</fullName>
    </submittedName>
</protein>
<dbReference type="PROSITE" id="PS50238">
    <property type="entry name" value="RHOGAP"/>
    <property type="match status" value="1"/>
</dbReference>
<dbReference type="GO" id="GO:0051256">
    <property type="term" value="P:mitotic spindle midzone assembly"/>
    <property type="evidence" value="ECO:0007669"/>
    <property type="project" value="TreeGrafter"/>
</dbReference>
<name>A0A6J0THG8_9SAUR</name>
<evidence type="ECO:0000256" key="2">
    <source>
        <dbReference type="ARBA" id="ARBA00022833"/>
    </source>
</evidence>
<feature type="region of interest" description="Disordered" evidence="4">
    <location>
        <begin position="325"/>
        <end position="372"/>
    </location>
</feature>
<proteinExistence type="predicted"/>
<dbReference type="InterPro" id="IPR002219">
    <property type="entry name" value="PKC_DAG/PE"/>
</dbReference>
<feature type="compositionally biased region" description="Polar residues" evidence="4">
    <location>
        <begin position="325"/>
        <end position="334"/>
    </location>
</feature>
<dbReference type="GO" id="GO:0008270">
    <property type="term" value="F:zinc ion binding"/>
    <property type="evidence" value="ECO:0007669"/>
    <property type="project" value="UniProtKB-KW"/>
</dbReference>
<dbReference type="SUPFAM" id="SSF48350">
    <property type="entry name" value="GTPase activation domain, GAP"/>
    <property type="match status" value="1"/>
</dbReference>
<sequence>MLTDRHSLEEMMRDNLITTTAHTHTHTTEISASSPSAQGTDGKMTPLLWNGGFRWILHRPNQANKLFDSRMTHLAPLLMRHLEQFLEFIEFNRNIEEDYLQIVRCLEGMRQRCCRLNRDLQGAQEQLHRSEFERSVLEVKLKHARNQVEVEMKKRHGAEAELEKQERKLQLIYDYLMGDPEISPLTEDQRSALASFDRPRFRRSTLLPGKRLSAVEELGTSILSDISFDQSDDETDLSMMKPAKSKDRGRSSLAPLIQPVVAAKRARTSTAPVSSTNGVPGVRSAATVESRSPANRSLPVAVVSRHQSQRSCSISVHSDLTSIWGSTDESVGRSSQDEGGAVGTETGAKMRGAQDPFTPSPSQETPPLQRHHFTSKTVIRPECCVVCKSRLRFGKMALKCRPCQLLVHHECRERCHSPCMPGARPRVREGILADFAPSMPPLVPSIVIQCVNQIEKRGLKETGLYRVSGAEHLVREWKNKLLSARRAVPSLDQVSDVNVICGILKDFLRSLKEPLVTFYLHSAFLRAAEIADDSARYTALCHVVMKLPLANRDTLAFLMLHLHRVMQSPDCRMNRHSLARIFGPTLVGHSTPNPTPLTIMEDTPRQCLVVSHLLGLPLRFWKRFVGEEQENLVPSVQLSGGVNEQERFFGPLSPPKINAIWTSPGSGCLPNKLYDCIGTSLPPLNAPRSKRAGRFFPLPK</sequence>
<dbReference type="InterPro" id="IPR046349">
    <property type="entry name" value="C1-like_sf"/>
</dbReference>
<dbReference type="Gene3D" id="3.30.60.20">
    <property type="match status" value="1"/>
</dbReference>
<evidence type="ECO:0000313" key="8">
    <source>
        <dbReference type="RefSeq" id="XP_020647742.2"/>
    </source>
</evidence>
<dbReference type="GO" id="GO:0000281">
    <property type="term" value="P:mitotic cytokinesis"/>
    <property type="evidence" value="ECO:0007669"/>
    <property type="project" value="TreeGrafter"/>
</dbReference>
<feature type="domain" description="Rho-GAP" evidence="6">
    <location>
        <begin position="437"/>
        <end position="621"/>
    </location>
</feature>
<reference evidence="8" key="2">
    <citation type="submission" date="2025-08" db="UniProtKB">
        <authorList>
            <consortium name="RefSeq"/>
        </authorList>
    </citation>
    <scope>IDENTIFICATION</scope>
</reference>
<dbReference type="SMART" id="SM00324">
    <property type="entry name" value="RhoGAP"/>
    <property type="match status" value="1"/>
</dbReference>
<feature type="domain" description="Phorbol-ester/DAG-type" evidence="5">
    <location>
        <begin position="370"/>
        <end position="419"/>
    </location>
</feature>
<dbReference type="InterPro" id="IPR008936">
    <property type="entry name" value="Rho_GTPase_activation_prot"/>
</dbReference>
<evidence type="ECO:0000256" key="4">
    <source>
        <dbReference type="SAM" id="MobiDB-lite"/>
    </source>
</evidence>
<keyword evidence="7" id="KW-1185">Reference proteome</keyword>
<organism evidence="7 8">
    <name type="scientific">Pogona vitticeps</name>
    <name type="common">central bearded dragon</name>
    <dbReference type="NCBI Taxonomy" id="103695"/>
    <lineage>
        <taxon>Eukaryota</taxon>
        <taxon>Metazoa</taxon>
        <taxon>Chordata</taxon>
        <taxon>Craniata</taxon>
        <taxon>Vertebrata</taxon>
        <taxon>Euteleostomi</taxon>
        <taxon>Lepidosauria</taxon>
        <taxon>Squamata</taxon>
        <taxon>Bifurcata</taxon>
        <taxon>Unidentata</taxon>
        <taxon>Episquamata</taxon>
        <taxon>Toxicofera</taxon>
        <taxon>Iguania</taxon>
        <taxon>Acrodonta</taxon>
        <taxon>Agamidae</taxon>
        <taxon>Amphibolurinae</taxon>
        <taxon>Pogona</taxon>
    </lineage>
</organism>
<evidence type="ECO:0000256" key="1">
    <source>
        <dbReference type="ARBA" id="ARBA00022723"/>
    </source>
</evidence>
<dbReference type="Gene3D" id="1.10.555.10">
    <property type="entry name" value="Rho GTPase activation protein"/>
    <property type="match status" value="1"/>
</dbReference>
<dbReference type="GO" id="GO:0005096">
    <property type="term" value="F:GTPase activator activity"/>
    <property type="evidence" value="ECO:0007669"/>
    <property type="project" value="UniProtKB-KW"/>
</dbReference>
<dbReference type="GO" id="GO:0030154">
    <property type="term" value="P:cell differentiation"/>
    <property type="evidence" value="ECO:0007669"/>
    <property type="project" value="UniProtKB-KW"/>
</dbReference>
<dbReference type="OrthoDB" id="2218807at2759"/>
<dbReference type="GeneID" id="110078203"/>
<dbReference type="CDD" id="cd20821">
    <property type="entry name" value="C1_MgcRacGAP"/>
    <property type="match status" value="1"/>
</dbReference>
<reference evidence="7" key="1">
    <citation type="submission" date="2025-05" db="UniProtKB">
        <authorList>
            <consortium name="RefSeq"/>
        </authorList>
    </citation>
    <scope>NUCLEOTIDE SEQUENCE [LARGE SCALE GENOMIC DNA]</scope>
</reference>